<proteinExistence type="predicted"/>
<dbReference type="CDD" id="cd00093">
    <property type="entry name" value="HTH_XRE"/>
    <property type="match status" value="1"/>
</dbReference>
<organism evidence="2 3">
    <name type="scientific">Kitasatospora kifunensis</name>
    <name type="common">Streptomyces kifunensis</name>
    <dbReference type="NCBI Taxonomy" id="58351"/>
    <lineage>
        <taxon>Bacteria</taxon>
        <taxon>Bacillati</taxon>
        <taxon>Actinomycetota</taxon>
        <taxon>Actinomycetes</taxon>
        <taxon>Kitasatosporales</taxon>
        <taxon>Streptomycetaceae</taxon>
        <taxon>Kitasatospora</taxon>
    </lineage>
</organism>
<evidence type="ECO:0000313" key="3">
    <source>
        <dbReference type="Proteomes" id="UP000540506"/>
    </source>
</evidence>
<dbReference type="GO" id="GO:0003677">
    <property type="term" value="F:DNA binding"/>
    <property type="evidence" value="ECO:0007669"/>
    <property type="project" value="InterPro"/>
</dbReference>
<dbReference type="InterPro" id="IPR010982">
    <property type="entry name" value="Lambda_DNA-bd_dom_sf"/>
</dbReference>
<comment type="caution">
    <text evidence="2">The sequence shown here is derived from an EMBL/GenBank/DDBJ whole genome shotgun (WGS) entry which is preliminary data.</text>
</comment>
<feature type="domain" description="HTH cro/C1-type" evidence="1">
    <location>
        <begin position="27"/>
        <end position="66"/>
    </location>
</feature>
<dbReference type="AlphaFoldDB" id="A0A7W7QZ69"/>
<reference evidence="2 3" key="1">
    <citation type="submission" date="2020-08" db="EMBL/GenBank/DDBJ databases">
        <title>Sequencing the genomes of 1000 actinobacteria strains.</title>
        <authorList>
            <person name="Klenk H.-P."/>
        </authorList>
    </citation>
    <scope>NUCLEOTIDE SEQUENCE [LARGE SCALE GENOMIC DNA]</scope>
    <source>
        <strain evidence="2 3">DSM 41654</strain>
    </source>
</reference>
<dbReference type="Proteomes" id="UP000540506">
    <property type="component" value="Unassembled WGS sequence"/>
</dbReference>
<dbReference type="InterPro" id="IPR001387">
    <property type="entry name" value="Cro/C1-type_HTH"/>
</dbReference>
<name>A0A7W7QZ69_KITKI</name>
<protein>
    <submittedName>
        <fullName evidence="2">Transcriptional regulator with XRE-family HTH domain</fullName>
    </submittedName>
</protein>
<dbReference type="PROSITE" id="PS50943">
    <property type="entry name" value="HTH_CROC1"/>
    <property type="match status" value="1"/>
</dbReference>
<evidence type="ECO:0000313" key="2">
    <source>
        <dbReference type="EMBL" id="MBB4922223.1"/>
    </source>
</evidence>
<dbReference type="Gene3D" id="1.10.260.40">
    <property type="entry name" value="lambda repressor-like DNA-binding domains"/>
    <property type="match status" value="1"/>
</dbReference>
<gene>
    <name evidence="2" type="ORF">FHR34_001216</name>
</gene>
<evidence type="ECO:0000259" key="1">
    <source>
        <dbReference type="PROSITE" id="PS50943"/>
    </source>
</evidence>
<dbReference type="RefSeq" id="WP_184934433.1">
    <property type="nucleotide sequence ID" value="NZ_JACHJV010000001.1"/>
</dbReference>
<accession>A0A7W7QZ69</accession>
<dbReference type="EMBL" id="JACHJV010000001">
    <property type="protein sequence ID" value="MBB4922223.1"/>
    <property type="molecule type" value="Genomic_DNA"/>
</dbReference>
<dbReference type="Pfam" id="PF01381">
    <property type="entry name" value="HTH_3"/>
    <property type="match status" value="1"/>
</dbReference>
<sequence>MSNIRLSREVVERHARRSGDTSNRLISARTGIHEATLSHLFSGRRSPSLEVALLISNAYGTTVNELLQNAA</sequence>
<dbReference type="SUPFAM" id="SSF47413">
    <property type="entry name" value="lambda repressor-like DNA-binding domains"/>
    <property type="match status" value="1"/>
</dbReference>
<dbReference type="SMART" id="SM00530">
    <property type="entry name" value="HTH_XRE"/>
    <property type="match status" value="1"/>
</dbReference>
<keyword evidence="3" id="KW-1185">Reference proteome</keyword>